<organism evidence="1 2">
    <name type="scientific">Diacronema lutheri</name>
    <name type="common">Unicellular marine alga</name>
    <name type="synonym">Monochrysis lutheri</name>
    <dbReference type="NCBI Taxonomy" id="2081491"/>
    <lineage>
        <taxon>Eukaryota</taxon>
        <taxon>Haptista</taxon>
        <taxon>Haptophyta</taxon>
        <taxon>Pavlovophyceae</taxon>
        <taxon>Pavlovales</taxon>
        <taxon>Pavlovaceae</taxon>
        <taxon>Diacronema</taxon>
    </lineage>
</organism>
<sequence length="368" mass="39362">MAAHRRCSTMALINRPLGVVLVLAARVACLTTAGVHGWIVRSPAAARNVAAWDGVFGARELERVRALAHALGADRHVFSLGSPSNALERAIDSLALQLRGEPDGAELMVEYWARASWMHLEAHRDCDEFLNGEAFRTAGGLAARPVLATLRYPLHAHVLYLDVGADVLGPTCVFDDCEPRDVPTSPAAADACNAEALRPVALQLLPVFRRMHVVPASGEAATTRGYGDEGAALSRQVLLFNLWAGGPPLDVVPAAHQAGAGADADAPRCAPLGAWRPVRRQFVRPAAQLWPPAPALAVPLLVSMLGPRWRRGYHSRVFCARAPRAVRAALGERSLHSVVELDWFANLVVRIALLSSRMSGGWSGGEGS</sequence>
<evidence type="ECO:0000313" key="1">
    <source>
        <dbReference type="EMBL" id="KAG8457168.1"/>
    </source>
</evidence>
<dbReference type="OrthoDB" id="45632at2759"/>
<keyword evidence="2" id="KW-1185">Reference proteome</keyword>
<dbReference type="EMBL" id="JAGTXO010000079">
    <property type="protein sequence ID" value="KAG8457168.1"/>
    <property type="molecule type" value="Genomic_DNA"/>
</dbReference>
<dbReference type="OMA" id="REVHAIP"/>
<comment type="caution">
    <text evidence="1">The sequence shown here is derived from an EMBL/GenBank/DDBJ whole genome shotgun (WGS) entry which is preliminary data.</text>
</comment>
<name>A0A8J5X6I0_DIALT</name>
<evidence type="ECO:0000313" key="2">
    <source>
        <dbReference type="Proteomes" id="UP000751190"/>
    </source>
</evidence>
<gene>
    <name evidence="1" type="ORF">KFE25_004385</name>
</gene>
<accession>A0A8J5X6I0</accession>
<protein>
    <submittedName>
        <fullName evidence="1">Uncharacterized protein</fullName>
    </submittedName>
</protein>
<dbReference type="AlphaFoldDB" id="A0A8J5X6I0"/>
<proteinExistence type="predicted"/>
<reference evidence="1" key="1">
    <citation type="submission" date="2021-05" db="EMBL/GenBank/DDBJ databases">
        <title>The genome of the haptophyte Pavlova lutheri (Diacronema luteri, Pavlovales) - a model for lipid biosynthesis in eukaryotic algae.</title>
        <authorList>
            <person name="Hulatt C.J."/>
            <person name="Posewitz M.C."/>
        </authorList>
    </citation>
    <scope>NUCLEOTIDE SEQUENCE</scope>
    <source>
        <strain evidence="1">NIVA-4/92</strain>
    </source>
</reference>
<dbReference type="Proteomes" id="UP000751190">
    <property type="component" value="Unassembled WGS sequence"/>
</dbReference>